<dbReference type="InterPro" id="IPR027417">
    <property type="entry name" value="P-loop_NTPase"/>
</dbReference>
<feature type="region of interest" description="Disordered" evidence="11">
    <location>
        <begin position="25"/>
        <end position="44"/>
    </location>
</feature>
<reference evidence="12 13" key="1">
    <citation type="submission" date="2015-01" db="EMBL/GenBank/DDBJ databases">
        <title>The Genome Sequence of Cladophialophora immunda CBS83496.</title>
        <authorList>
            <consortium name="The Broad Institute Genomics Platform"/>
            <person name="Cuomo C."/>
            <person name="de Hoog S."/>
            <person name="Gorbushina A."/>
            <person name="Stielow B."/>
            <person name="Teixiera M."/>
            <person name="Abouelleil A."/>
            <person name="Chapman S.B."/>
            <person name="Priest M."/>
            <person name="Young S.K."/>
            <person name="Wortman J."/>
            <person name="Nusbaum C."/>
            <person name="Birren B."/>
        </authorList>
    </citation>
    <scope>NUCLEOTIDE SEQUENCE [LARGE SCALE GENOMIC DNA]</scope>
    <source>
        <strain evidence="12 13">CBS 83496</strain>
    </source>
</reference>
<keyword evidence="13" id="KW-1185">Reference proteome</keyword>
<evidence type="ECO:0000313" key="12">
    <source>
        <dbReference type="EMBL" id="KIW31434.1"/>
    </source>
</evidence>
<accession>A0A0D2D6W4</accession>
<dbReference type="SUPFAM" id="SSF52540">
    <property type="entry name" value="P-loop containing nucleoside triphosphate hydrolases"/>
    <property type="match status" value="1"/>
</dbReference>
<dbReference type="FunFam" id="1.10.400.10:FF:000002">
    <property type="entry name" value="guanine nucleotide-binding protein G(Q) subunit alpha"/>
    <property type="match status" value="1"/>
</dbReference>
<feature type="binding site" evidence="9">
    <location>
        <begin position="331"/>
        <end position="334"/>
    </location>
    <ligand>
        <name>GTP</name>
        <dbReference type="ChEBI" id="CHEBI:37565"/>
    </ligand>
</feature>
<keyword evidence="6" id="KW-0564">Palmitate</keyword>
<dbReference type="PANTHER" id="PTHR10218:SF302">
    <property type="entry name" value="GUANINE NUCLEOTIDE-BINDING PROTEIN ALPHA-5 SUBUNIT"/>
    <property type="match status" value="1"/>
</dbReference>
<dbReference type="PRINTS" id="PR00318">
    <property type="entry name" value="GPROTEINA"/>
</dbReference>
<dbReference type="VEuPathDB" id="FungiDB:PV07_03084"/>
<dbReference type="AlphaFoldDB" id="A0A0D2D6W4"/>
<evidence type="ECO:0000256" key="2">
    <source>
        <dbReference type="ARBA" id="ARBA00022723"/>
    </source>
</evidence>
<feature type="binding site" evidence="9">
    <location>
        <begin position="211"/>
        <end position="212"/>
    </location>
    <ligand>
        <name>GTP</name>
        <dbReference type="ChEBI" id="CHEBI:37565"/>
    </ligand>
</feature>
<evidence type="ECO:0000256" key="3">
    <source>
        <dbReference type="ARBA" id="ARBA00022741"/>
    </source>
</evidence>
<dbReference type="Gene3D" id="1.10.400.10">
    <property type="entry name" value="GI Alpha 1, domain 2-like"/>
    <property type="match status" value="1"/>
</dbReference>
<dbReference type="GO" id="GO:0046872">
    <property type="term" value="F:metal ion binding"/>
    <property type="evidence" value="ECO:0007669"/>
    <property type="project" value="UniProtKB-KW"/>
</dbReference>
<dbReference type="GO" id="GO:0005834">
    <property type="term" value="C:heterotrimeric G-protein complex"/>
    <property type="evidence" value="ECO:0007669"/>
    <property type="project" value="TreeGrafter"/>
</dbReference>
<evidence type="ECO:0000256" key="9">
    <source>
        <dbReference type="PIRSR" id="PIRSR601019-1"/>
    </source>
</evidence>
<evidence type="ECO:0000313" key="13">
    <source>
        <dbReference type="Proteomes" id="UP000054466"/>
    </source>
</evidence>
<keyword evidence="7" id="KW-0807">Transducer</keyword>
<dbReference type="HOGENOM" id="CLU_014184_6_0_1"/>
<dbReference type="GeneID" id="27342278"/>
<evidence type="ECO:0000256" key="1">
    <source>
        <dbReference type="ARBA" id="ARBA00022707"/>
    </source>
</evidence>
<keyword evidence="5 9" id="KW-0342">GTP-binding</keyword>
<evidence type="ECO:0000256" key="5">
    <source>
        <dbReference type="ARBA" id="ARBA00023134"/>
    </source>
</evidence>
<dbReference type="SUPFAM" id="SSF47895">
    <property type="entry name" value="Transducin (alpha subunit), insertion domain"/>
    <property type="match status" value="1"/>
</dbReference>
<feature type="binding site" evidence="9">
    <location>
        <position position="384"/>
    </location>
    <ligand>
        <name>GTP</name>
        <dbReference type="ChEBI" id="CHEBI:37565"/>
    </ligand>
</feature>
<proteinExistence type="predicted"/>
<dbReference type="Proteomes" id="UP000054466">
    <property type="component" value="Unassembled WGS sequence"/>
</dbReference>
<dbReference type="GO" id="GO:0007188">
    <property type="term" value="P:adenylate cyclase-modulating G protein-coupled receptor signaling pathway"/>
    <property type="evidence" value="ECO:0007669"/>
    <property type="project" value="TreeGrafter"/>
</dbReference>
<keyword evidence="1" id="KW-0519">Myristate</keyword>
<gene>
    <name evidence="12" type="ORF">PV07_03084</name>
</gene>
<feature type="binding site" evidence="9">
    <location>
        <begin position="262"/>
        <end position="266"/>
    </location>
    <ligand>
        <name>GTP</name>
        <dbReference type="ChEBI" id="CHEBI:37565"/>
    </ligand>
</feature>
<evidence type="ECO:0008006" key="14">
    <source>
        <dbReference type="Google" id="ProtNLM"/>
    </source>
</evidence>
<dbReference type="Pfam" id="PF00503">
    <property type="entry name" value="G-alpha"/>
    <property type="match status" value="1"/>
</dbReference>
<dbReference type="GO" id="GO:0005525">
    <property type="term" value="F:GTP binding"/>
    <property type="evidence" value="ECO:0007669"/>
    <property type="project" value="UniProtKB-KW"/>
</dbReference>
<keyword evidence="2 10" id="KW-0479">Metal-binding</keyword>
<dbReference type="GO" id="GO:0005737">
    <property type="term" value="C:cytoplasm"/>
    <property type="evidence" value="ECO:0007669"/>
    <property type="project" value="TreeGrafter"/>
</dbReference>
<keyword evidence="8" id="KW-0449">Lipoprotein</keyword>
<dbReference type="EMBL" id="KN847041">
    <property type="protein sequence ID" value="KIW31434.1"/>
    <property type="molecule type" value="Genomic_DNA"/>
</dbReference>
<keyword evidence="4 10" id="KW-0460">Magnesium</keyword>
<protein>
    <recommendedName>
        <fullName evidence="14">Guanine nucleotide-binding protein subunit alpha</fullName>
    </recommendedName>
</protein>
<dbReference type="GO" id="GO:0031683">
    <property type="term" value="F:G-protein beta/gamma-subunit complex binding"/>
    <property type="evidence" value="ECO:0007669"/>
    <property type="project" value="InterPro"/>
</dbReference>
<evidence type="ECO:0000256" key="7">
    <source>
        <dbReference type="ARBA" id="ARBA00023224"/>
    </source>
</evidence>
<dbReference type="PANTHER" id="PTHR10218">
    <property type="entry name" value="GTP-BINDING PROTEIN ALPHA SUBUNIT"/>
    <property type="match status" value="1"/>
</dbReference>
<name>A0A0D2D6W4_9EURO</name>
<dbReference type="Gene3D" id="3.40.50.300">
    <property type="entry name" value="P-loop containing nucleotide triphosphate hydrolases"/>
    <property type="match status" value="1"/>
</dbReference>
<dbReference type="OrthoDB" id="5817230at2759"/>
<evidence type="ECO:0000256" key="8">
    <source>
        <dbReference type="ARBA" id="ARBA00023288"/>
    </source>
</evidence>
<dbReference type="InterPro" id="IPR011025">
    <property type="entry name" value="GproteinA_insert"/>
</dbReference>
<feature type="binding site" evidence="10">
    <location>
        <position position="242"/>
    </location>
    <ligand>
        <name>Mg(2+)</name>
        <dbReference type="ChEBI" id="CHEBI:18420"/>
    </ligand>
</feature>
<dbReference type="GO" id="GO:0001664">
    <property type="term" value="F:G protein-coupled receptor binding"/>
    <property type="evidence" value="ECO:0007669"/>
    <property type="project" value="TreeGrafter"/>
</dbReference>
<evidence type="ECO:0000256" key="11">
    <source>
        <dbReference type="SAM" id="MobiDB-lite"/>
    </source>
</evidence>
<keyword evidence="3 9" id="KW-0547">Nucleotide-binding</keyword>
<dbReference type="SMART" id="SM00275">
    <property type="entry name" value="G_alpha"/>
    <property type="match status" value="1"/>
</dbReference>
<evidence type="ECO:0000256" key="4">
    <source>
        <dbReference type="ARBA" id="ARBA00022842"/>
    </source>
</evidence>
<feature type="binding site" evidence="10">
    <location>
        <position position="108"/>
    </location>
    <ligand>
        <name>Mg(2+)</name>
        <dbReference type="ChEBI" id="CHEBI:18420"/>
    </ligand>
</feature>
<dbReference type="PROSITE" id="PS51882">
    <property type="entry name" value="G_ALPHA"/>
    <property type="match status" value="1"/>
</dbReference>
<sequence>MGGGLDASPSFNMPLRIRDSQEFPNIKLPRHPQASAPPSESLRHSRLLTQTASNRAGTAYGMGSALGKEDRERRTGHIQVDRLLKYGSRARRKEVKILMLGAGDSGKSTVLKQLKLINGGGYSVDERWCFKAIIFTNIVQAMQAILEAMDVFGIPFTNLTVDRHASAILSQGQKITATALSPEIYLAVSVLWADPGVKTCFSRCSEFQVCDSAQYYFDSIDRIAASDFVPNDQDILRSRHKTTGVAEFAFAANKDTIYRVIDVGGQRSERKKWMHYFEEVDLVLFLVALSEYDQALYEDGSVNRLQEAIDLFRNVCDSRWFTNTAVQLVFNKTDLFQEKLLRSPLEAHFPGYQGGSDYAAACQYISDRFRSPGQPRHADSFICATDTPQVTTLMGRIVGML</sequence>
<dbReference type="RefSeq" id="XP_016251650.1">
    <property type="nucleotide sequence ID" value="XM_016389748.1"/>
</dbReference>
<evidence type="ECO:0000256" key="10">
    <source>
        <dbReference type="PIRSR" id="PIRSR601019-2"/>
    </source>
</evidence>
<dbReference type="STRING" id="569365.A0A0D2D6W4"/>
<dbReference type="InterPro" id="IPR001019">
    <property type="entry name" value="Gprotein_alpha_su"/>
</dbReference>
<evidence type="ECO:0000256" key="6">
    <source>
        <dbReference type="ARBA" id="ARBA00023139"/>
    </source>
</evidence>
<dbReference type="GO" id="GO:0003924">
    <property type="term" value="F:GTPase activity"/>
    <property type="evidence" value="ECO:0007669"/>
    <property type="project" value="InterPro"/>
</dbReference>
<organism evidence="12 13">
    <name type="scientific">Cladophialophora immunda</name>
    <dbReference type="NCBI Taxonomy" id="569365"/>
    <lineage>
        <taxon>Eukaryota</taxon>
        <taxon>Fungi</taxon>
        <taxon>Dikarya</taxon>
        <taxon>Ascomycota</taxon>
        <taxon>Pezizomycotina</taxon>
        <taxon>Eurotiomycetes</taxon>
        <taxon>Chaetothyriomycetidae</taxon>
        <taxon>Chaetothyriales</taxon>
        <taxon>Herpotrichiellaceae</taxon>
        <taxon>Cladophialophora</taxon>
    </lineage>
</organism>
<dbReference type="CDD" id="cd00066">
    <property type="entry name" value="G-alpha"/>
    <property type="match status" value="1"/>
</dbReference>
<feature type="binding site" evidence="9">
    <location>
        <begin position="236"/>
        <end position="242"/>
    </location>
    <ligand>
        <name>GTP</name>
        <dbReference type="ChEBI" id="CHEBI:37565"/>
    </ligand>
</feature>
<dbReference type="FunFam" id="3.40.50.300:FF:003800">
    <property type="entry name" value="Guanine nucleotide-binding protein G(k) subunit alpha"/>
    <property type="match status" value="1"/>
</dbReference>